<keyword evidence="1" id="KW-0479">Metal-binding</keyword>
<proteinExistence type="predicted"/>
<keyword evidence="1" id="KW-0862">Zinc</keyword>
<dbReference type="InterPro" id="IPR013087">
    <property type="entry name" value="Znf_C2H2_type"/>
</dbReference>
<reference evidence="4 5" key="1">
    <citation type="journal article" date="2014" name="Agronomy (Basel)">
        <title>A Draft Genome Sequence for Ensete ventricosum, the Drought-Tolerant Tree Against Hunger.</title>
        <authorList>
            <person name="Harrison J."/>
            <person name="Moore K.A."/>
            <person name="Paszkiewicz K."/>
            <person name="Jones T."/>
            <person name="Grant M."/>
            <person name="Ambacheew D."/>
            <person name="Muzemil S."/>
            <person name="Studholme D.J."/>
        </authorList>
    </citation>
    <scope>NUCLEOTIDE SEQUENCE [LARGE SCALE GENOMIC DNA]</scope>
</reference>
<dbReference type="EMBL" id="AMZH03010427">
    <property type="protein sequence ID" value="RRT54776.1"/>
    <property type="molecule type" value="Genomic_DNA"/>
</dbReference>
<dbReference type="Proteomes" id="UP000287651">
    <property type="component" value="Unassembled WGS sequence"/>
</dbReference>
<feature type="domain" description="C2H2-type" evidence="3">
    <location>
        <begin position="22"/>
        <end position="44"/>
    </location>
</feature>
<dbReference type="GO" id="GO:0008270">
    <property type="term" value="F:zinc ion binding"/>
    <property type="evidence" value="ECO:0007669"/>
    <property type="project" value="UniProtKB-KW"/>
</dbReference>
<dbReference type="PROSITE" id="PS00028">
    <property type="entry name" value="ZINC_FINGER_C2H2_1"/>
    <property type="match status" value="1"/>
</dbReference>
<keyword evidence="1" id="KW-0863">Zinc-finger</keyword>
<comment type="caution">
    <text evidence="4">The sequence shown here is derived from an EMBL/GenBank/DDBJ whole genome shotgun (WGS) entry which is preliminary data.</text>
</comment>
<evidence type="ECO:0000259" key="3">
    <source>
        <dbReference type="PROSITE" id="PS50157"/>
    </source>
</evidence>
<evidence type="ECO:0000256" key="2">
    <source>
        <dbReference type="SAM" id="MobiDB-lite"/>
    </source>
</evidence>
<feature type="region of interest" description="Disordered" evidence="2">
    <location>
        <begin position="312"/>
        <end position="340"/>
    </location>
</feature>
<protein>
    <recommendedName>
        <fullName evidence="3">C2H2-type domain-containing protein</fullName>
    </recommendedName>
</protein>
<dbReference type="PROSITE" id="PS50157">
    <property type="entry name" value="ZINC_FINGER_C2H2_2"/>
    <property type="match status" value="1"/>
</dbReference>
<organism evidence="4 5">
    <name type="scientific">Ensete ventricosum</name>
    <name type="common">Abyssinian banana</name>
    <name type="synonym">Musa ensete</name>
    <dbReference type="NCBI Taxonomy" id="4639"/>
    <lineage>
        <taxon>Eukaryota</taxon>
        <taxon>Viridiplantae</taxon>
        <taxon>Streptophyta</taxon>
        <taxon>Embryophyta</taxon>
        <taxon>Tracheophyta</taxon>
        <taxon>Spermatophyta</taxon>
        <taxon>Magnoliopsida</taxon>
        <taxon>Liliopsida</taxon>
        <taxon>Zingiberales</taxon>
        <taxon>Musaceae</taxon>
        <taxon>Ensete</taxon>
    </lineage>
</organism>
<accession>A0A426YSQ1</accession>
<name>A0A426YSQ1_ENSVE</name>
<evidence type="ECO:0000313" key="4">
    <source>
        <dbReference type="EMBL" id="RRT54776.1"/>
    </source>
</evidence>
<dbReference type="AlphaFoldDB" id="A0A426YSQ1"/>
<evidence type="ECO:0000313" key="5">
    <source>
        <dbReference type="Proteomes" id="UP000287651"/>
    </source>
</evidence>
<sequence length="340" mass="37537">MKPLQDIPRDEGRRRSSLEDLYACPKCPTSFSSGRALGGHLAAHRRLDNMMEKEGTRRNHSSTLVKRTAAPARVFPYPSSVDGRPSQNLRRSIKNGGYMHGDPQLPRYLSQPDAISIETPTLNVDGNTVAFQPGKFIGHEGDMNPKGKGIAYSYYSNSVTSHPSNMNMEVKERNTFAEATAPNPMGTSLLLQPEVATRNMIFHYDPQPIVNPFAAGYGAHSSFMDPFPQLNSFPNGNPQPSAFDSGGKLTCHALSSRDINEEKRRAIIHRTLVPHYAGEAFDTNLLFRRHYVEARGEPTHQLQTLELLGGMSHPVSAAPKSEAQNGGEPNHEMLDLSLHL</sequence>
<evidence type="ECO:0000256" key="1">
    <source>
        <dbReference type="PROSITE-ProRule" id="PRU00042"/>
    </source>
</evidence>
<gene>
    <name evidence="4" type="ORF">B296_00048927</name>
</gene>